<organism evidence="4 6">
    <name type="scientific">Dickeya zeae</name>
    <dbReference type="NCBI Taxonomy" id="204042"/>
    <lineage>
        <taxon>Bacteria</taxon>
        <taxon>Pseudomonadati</taxon>
        <taxon>Pseudomonadota</taxon>
        <taxon>Gammaproteobacteria</taxon>
        <taxon>Enterobacterales</taxon>
        <taxon>Pectobacteriaceae</taxon>
        <taxon>Dickeya</taxon>
    </lineage>
</organism>
<evidence type="ECO:0000313" key="7">
    <source>
        <dbReference type="Proteomes" id="UP000824976"/>
    </source>
</evidence>
<keyword evidence="1" id="KW-0808">Transferase</keyword>
<sequence length="134" mass="15120">MLPEYIFVNSVPSVEDFCRLRYIAGLKERPLSVAKIALSRSCYGVYVINKAQIVIGMGRIVGDGALNFEIVDVAVDPAYQRQGIGREIMCRLKSWLEEQAKDSFVSLIATVPEFYKEFGFRSIPSPCEGMFLVW</sequence>
<evidence type="ECO:0000313" key="4">
    <source>
        <dbReference type="EMBL" id="QIZ53260.1"/>
    </source>
</evidence>
<dbReference type="PANTHER" id="PTHR43626:SF4">
    <property type="entry name" value="GCN5-RELATED N-ACETYLTRANSFERASE 2, CHLOROPLASTIC"/>
    <property type="match status" value="1"/>
</dbReference>
<evidence type="ECO:0000313" key="6">
    <source>
        <dbReference type="Proteomes" id="UP000500801"/>
    </source>
</evidence>
<dbReference type="PROSITE" id="PS51186">
    <property type="entry name" value="GNAT"/>
    <property type="match status" value="1"/>
</dbReference>
<proteinExistence type="predicted"/>
<evidence type="ECO:0000256" key="1">
    <source>
        <dbReference type="ARBA" id="ARBA00022679"/>
    </source>
</evidence>
<dbReference type="GO" id="GO:0005737">
    <property type="term" value="C:cytoplasm"/>
    <property type="evidence" value="ECO:0007669"/>
    <property type="project" value="TreeGrafter"/>
</dbReference>
<name>A0AAE6Z4M4_9GAMM</name>
<dbReference type="InterPro" id="IPR000182">
    <property type="entry name" value="GNAT_dom"/>
</dbReference>
<reference evidence="5 7" key="2">
    <citation type="submission" date="2019-06" db="EMBL/GenBank/DDBJ databases">
        <title>Complete genome of Dickeya zeae PL65.</title>
        <authorList>
            <person name="Boluk G."/>
            <person name="Arif M."/>
        </authorList>
    </citation>
    <scope>NUCLEOTIDE SEQUENCE [LARGE SCALE GENOMIC DNA]</scope>
    <source>
        <strain evidence="5 7">PL65</strain>
    </source>
</reference>
<dbReference type="InterPro" id="IPR045039">
    <property type="entry name" value="NSI-like"/>
</dbReference>
<reference evidence="4 6" key="1">
    <citation type="submission" date="2018-11" db="EMBL/GenBank/DDBJ databases">
        <title>Complete genome sequence of Dickeya zeae strain CE1 infecting Canna edulis Ker-Gawl. in China.</title>
        <authorList>
            <person name="Zhang J."/>
            <person name="Lin B."/>
            <person name="Shen H."/>
            <person name="Jiang S."/>
            <person name="Pu X."/>
            <person name="Sun D."/>
        </authorList>
    </citation>
    <scope>NUCLEOTIDE SEQUENCE [LARGE SCALE GENOMIC DNA]</scope>
    <source>
        <strain evidence="4 6">CE1</strain>
    </source>
</reference>
<dbReference type="Proteomes" id="UP000500801">
    <property type="component" value="Chromosome"/>
</dbReference>
<accession>A0AAE6Z4M4</accession>
<evidence type="ECO:0000259" key="3">
    <source>
        <dbReference type="PROSITE" id="PS51186"/>
    </source>
</evidence>
<dbReference type="InterPro" id="IPR016181">
    <property type="entry name" value="Acyl_CoA_acyltransferase"/>
</dbReference>
<dbReference type="CDD" id="cd04301">
    <property type="entry name" value="NAT_SF"/>
    <property type="match status" value="1"/>
</dbReference>
<protein>
    <submittedName>
        <fullName evidence="4 5">N-acetyltransferase</fullName>
    </submittedName>
</protein>
<gene>
    <name evidence="4" type="ORF">DWG24_14055</name>
    <name evidence="5" type="ORF">FGI21_07060</name>
</gene>
<dbReference type="RefSeq" id="WP_168362985.1">
    <property type="nucleotide sequence ID" value="NZ_CP033622.1"/>
</dbReference>
<evidence type="ECO:0000256" key="2">
    <source>
        <dbReference type="ARBA" id="ARBA00023315"/>
    </source>
</evidence>
<keyword evidence="7" id="KW-1185">Reference proteome</keyword>
<dbReference type="EMBL" id="CP040817">
    <property type="protein sequence ID" value="QYM91645.1"/>
    <property type="molecule type" value="Genomic_DNA"/>
</dbReference>
<dbReference type="SUPFAM" id="SSF55729">
    <property type="entry name" value="Acyl-CoA N-acyltransferases (Nat)"/>
    <property type="match status" value="1"/>
</dbReference>
<dbReference type="Proteomes" id="UP000824976">
    <property type="component" value="Chromosome"/>
</dbReference>
<dbReference type="GO" id="GO:0008080">
    <property type="term" value="F:N-acetyltransferase activity"/>
    <property type="evidence" value="ECO:0007669"/>
    <property type="project" value="InterPro"/>
</dbReference>
<dbReference type="EMBL" id="CP033622">
    <property type="protein sequence ID" value="QIZ53260.1"/>
    <property type="molecule type" value="Genomic_DNA"/>
</dbReference>
<dbReference type="Gene3D" id="3.40.630.30">
    <property type="match status" value="1"/>
</dbReference>
<feature type="domain" description="N-acetyltransferase" evidence="3">
    <location>
        <begin position="5"/>
        <end position="134"/>
    </location>
</feature>
<dbReference type="PANTHER" id="PTHR43626">
    <property type="entry name" value="ACYL-COA N-ACYLTRANSFERASE"/>
    <property type="match status" value="1"/>
</dbReference>
<keyword evidence="2" id="KW-0012">Acyltransferase</keyword>
<dbReference type="AlphaFoldDB" id="A0AAE6Z4M4"/>
<dbReference type="Pfam" id="PF13508">
    <property type="entry name" value="Acetyltransf_7"/>
    <property type="match status" value="1"/>
</dbReference>
<evidence type="ECO:0000313" key="5">
    <source>
        <dbReference type="EMBL" id="QYM91645.1"/>
    </source>
</evidence>